<name>A0A1G4SIX7_9CAUL</name>
<dbReference type="RefSeq" id="WP_170828324.1">
    <property type="nucleotide sequence ID" value="NZ_CBCRYE010000002.1"/>
</dbReference>
<protein>
    <submittedName>
        <fullName evidence="1">Uncharacterized protein</fullName>
    </submittedName>
</protein>
<accession>A0A1G4SIX7</accession>
<sequence>MMFDAAAVTAHLEIVEAERGFAVNAFVRPGTRLSLHWRLSLLSKNPGGTSNVTQGGRVEVGSSEPVGTVTVSANSQGSATLIVLNGDQEVARDELNFGAETKISR</sequence>
<keyword evidence="2" id="KW-1185">Reference proteome</keyword>
<evidence type="ECO:0000313" key="2">
    <source>
        <dbReference type="Proteomes" id="UP000199150"/>
    </source>
</evidence>
<dbReference type="NCBIfam" id="NF041112">
    <property type="entry name" value="chap_CsgH_alph"/>
    <property type="match status" value="1"/>
</dbReference>
<dbReference type="EMBL" id="FMTS01000004">
    <property type="protein sequence ID" value="SCW68887.1"/>
    <property type="molecule type" value="Genomic_DNA"/>
</dbReference>
<dbReference type="STRING" id="260084.SAMN02927928_2733"/>
<proteinExistence type="predicted"/>
<gene>
    <name evidence="1" type="ORF">SAMN02927928_2733</name>
</gene>
<organism evidence="1 2">
    <name type="scientific">Asticcacaulis taihuensis</name>
    <dbReference type="NCBI Taxonomy" id="260084"/>
    <lineage>
        <taxon>Bacteria</taxon>
        <taxon>Pseudomonadati</taxon>
        <taxon>Pseudomonadota</taxon>
        <taxon>Alphaproteobacteria</taxon>
        <taxon>Caulobacterales</taxon>
        <taxon>Caulobacteraceae</taxon>
        <taxon>Asticcacaulis</taxon>
    </lineage>
</organism>
<dbReference type="InterPro" id="IPR047726">
    <property type="entry name" value="CsgH_dom"/>
</dbReference>
<dbReference type="Proteomes" id="UP000199150">
    <property type="component" value="Unassembled WGS sequence"/>
</dbReference>
<reference evidence="2" key="1">
    <citation type="submission" date="2016-10" db="EMBL/GenBank/DDBJ databases">
        <authorList>
            <person name="Varghese N."/>
            <person name="Submissions S."/>
        </authorList>
    </citation>
    <scope>NUCLEOTIDE SEQUENCE [LARGE SCALE GENOMIC DNA]</scope>
    <source>
        <strain evidence="2">CGMCC 1.3431</strain>
    </source>
</reference>
<dbReference type="AlphaFoldDB" id="A0A1G4SIX7"/>
<dbReference type="Gene3D" id="2.60.40.2420">
    <property type="match status" value="1"/>
</dbReference>
<dbReference type="InterPro" id="IPR053722">
    <property type="entry name" value="Curli_assembly_CsgC/AgfC"/>
</dbReference>
<evidence type="ECO:0000313" key="1">
    <source>
        <dbReference type="EMBL" id="SCW68887.1"/>
    </source>
</evidence>